<dbReference type="PANTHER" id="PTHR12137">
    <property type="entry name" value="CARBOHYDRATE SULFOTRANSFERASE"/>
    <property type="match status" value="1"/>
</dbReference>
<sequence length="215" mass="25696">MSEEELNEKNKIQQLSTTARELYPEMDYEEAEKFKLFQAVKKSFKLLVVRHPFERLLSAYRDKLENTNLGFEHGTKHFYKKYGAKIVKKYRAAGKEPTFKEFVRYLIDIDLLNYADDHWIPYYLFCTPCLVEYDFVAKVETLWRDQSYVINSTRLRGKIRPGWRHSTKNGHGNESIAAVYFSQLTRSDVERLYQKYRLDFELFDYDVKPYLAYAG</sequence>
<keyword evidence="7" id="KW-0472">Membrane</keyword>
<dbReference type="GO" id="GO:0008146">
    <property type="term" value="F:sulfotransferase activity"/>
    <property type="evidence" value="ECO:0007669"/>
    <property type="project" value="UniProtKB-ARBA"/>
</dbReference>
<keyword evidence="9" id="KW-0735">Signal-anchor</keyword>
<proteinExistence type="inferred from homology"/>
<dbReference type="InterPro" id="IPR005331">
    <property type="entry name" value="Sulfotransferase"/>
</dbReference>
<dbReference type="PANTHER" id="PTHR12137:SF63">
    <property type="entry name" value="CARBOHYDRATE SULFOTRANSFERASE"/>
    <property type="match status" value="1"/>
</dbReference>
<keyword evidence="8 9" id="KW-0325">Glycoprotein</keyword>
<dbReference type="Pfam" id="PF03567">
    <property type="entry name" value="Sulfotransfer_2"/>
    <property type="match status" value="1"/>
</dbReference>
<keyword evidence="9" id="KW-0119">Carbohydrate metabolism</keyword>
<evidence type="ECO:0000256" key="3">
    <source>
        <dbReference type="ARBA" id="ARBA00022679"/>
    </source>
</evidence>
<evidence type="ECO:0000313" key="11">
    <source>
        <dbReference type="Proteomes" id="UP001558652"/>
    </source>
</evidence>
<dbReference type="GO" id="GO:0000139">
    <property type="term" value="C:Golgi membrane"/>
    <property type="evidence" value="ECO:0007669"/>
    <property type="project" value="UniProtKB-SubCell"/>
</dbReference>
<dbReference type="AlphaFoldDB" id="A0ABD0Y3Z9"/>
<keyword evidence="6 9" id="KW-0333">Golgi apparatus</keyword>
<keyword evidence="3 9" id="KW-0808">Transferase</keyword>
<comment type="similarity">
    <text evidence="2 9">Belongs to the sulfotransferase 2 family.</text>
</comment>
<accession>A0ABD0Y3Z9</accession>
<evidence type="ECO:0000256" key="6">
    <source>
        <dbReference type="ARBA" id="ARBA00023034"/>
    </source>
</evidence>
<evidence type="ECO:0000256" key="8">
    <source>
        <dbReference type="ARBA" id="ARBA00023180"/>
    </source>
</evidence>
<evidence type="ECO:0000256" key="2">
    <source>
        <dbReference type="ARBA" id="ARBA00006339"/>
    </source>
</evidence>
<evidence type="ECO:0000256" key="4">
    <source>
        <dbReference type="ARBA" id="ARBA00022692"/>
    </source>
</evidence>
<protein>
    <recommendedName>
        <fullName evidence="9">Carbohydrate sulfotransferase</fullName>
        <ecNumber evidence="9">2.8.2.-</ecNumber>
    </recommendedName>
</protein>
<comment type="subcellular location">
    <subcellularLocation>
        <location evidence="1 9">Golgi apparatus membrane</location>
        <topology evidence="1 9">Single-pass type II membrane protein</topology>
    </subcellularLocation>
</comment>
<name>A0ABD0Y3Z9_9HEMI</name>
<keyword evidence="4" id="KW-0812">Transmembrane</keyword>
<evidence type="ECO:0000313" key="10">
    <source>
        <dbReference type="EMBL" id="KAL1122115.1"/>
    </source>
</evidence>
<dbReference type="InterPro" id="IPR018011">
    <property type="entry name" value="Carb_sulfotrans_8-10"/>
</dbReference>
<keyword evidence="5" id="KW-1133">Transmembrane helix</keyword>
<evidence type="ECO:0000256" key="5">
    <source>
        <dbReference type="ARBA" id="ARBA00022989"/>
    </source>
</evidence>
<dbReference type="Proteomes" id="UP001558652">
    <property type="component" value="Unassembled WGS sequence"/>
</dbReference>
<comment type="caution">
    <text evidence="10">The sequence shown here is derived from an EMBL/GenBank/DDBJ whole genome shotgun (WGS) entry which is preliminary data.</text>
</comment>
<evidence type="ECO:0000256" key="7">
    <source>
        <dbReference type="ARBA" id="ARBA00023136"/>
    </source>
</evidence>
<evidence type="ECO:0000256" key="1">
    <source>
        <dbReference type="ARBA" id="ARBA00004323"/>
    </source>
</evidence>
<reference evidence="10 11" key="1">
    <citation type="submission" date="2024-07" db="EMBL/GenBank/DDBJ databases">
        <title>Chromosome-level genome assembly of the water stick insect Ranatra chinensis (Heteroptera: Nepidae).</title>
        <authorList>
            <person name="Liu X."/>
        </authorList>
    </citation>
    <scope>NUCLEOTIDE SEQUENCE [LARGE SCALE GENOMIC DNA]</scope>
    <source>
        <strain evidence="10">Cailab_2021Rc</strain>
        <tissue evidence="10">Muscle</tissue>
    </source>
</reference>
<gene>
    <name evidence="10" type="ORF">AAG570_003521</name>
</gene>
<dbReference type="EC" id="2.8.2.-" evidence="9"/>
<keyword evidence="11" id="KW-1185">Reference proteome</keyword>
<dbReference type="EMBL" id="JBFDAA010000014">
    <property type="protein sequence ID" value="KAL1122115.1"/>
    <property type="molecule type" value="Genomic_DNA"/>
</dbReference>
<evidence type="ECO:0000256" key="9">
    <source>
        <dbReference type="RuleBase" id="RU364020"/>
    </source>
</evidence>
<organism evidence="10 11">
    <name type="scientific">Ranatra chinensis</name>
    <dbReference type="NCBI Taxonomy" id="642074"/>
    <lineage>
        <taxon>Eukaryota</taxon>
        <taxon>Metazoa</taxon>
        <taxon>Ecdysozoa</taxon>
        <taxon>Arthropoda</taxon>
        <taxon>Hexapoda</taxon>
        <taxon>Insecta</taxon>
        <taxon>Pterygota</taxon>
        <taxon>Neoptera</taxon>
        <taxon>Paraneoptera</taxon>
        <taxon>Hemiptera</taxon>
        <taxon>Heteroptera</taxon>
        <taxon>Panheteroptera</taxon>
        <taxon>Nepomorpha</taxon>
        <taxon>Nepidae</taxon>
        <taxon>Ranatrinae</taxon>
        <taxon>Ranatra</taxon>
    </lineage>
</organism>